<evidence type="ECO:0000256" key="2">
    <source>
        <dbReference type="SAM" id="SignalP"/>
    </source>
</evidence>
<keyword evidence="2" id="KW-0732">Signal</keyword>
<dbReference type="AlphaFoldDB" id="A0ABD2S9U8"/>
<proteinExistence type="predicted"/>
<dbReference type="EMBL" id="JBJKTR010000016">
    <property type="protein sequence ID" value="KAL3340870.1"/>
    <property type="molecule type" value="Genomic_DNA"/>
</dbReference>
<feature type="region of interest" description="Disordered" evidence="1">
    <location>
        <begin position="86"/>
        <end position="110"/>
    </location>
</feature>
<feature type="signal peptide" evidence="2">
    <location>
        <begin position="1"/>
        <end position="24"/>
    </location>
</feature>
<gene>
    <name evidence="3" type="ORF">AABB24_029159</name>
</gene>
<sequence length="110" mass="12527">MPIFTVRSIMHFLCMLVIIVLFMATKSPLSPSDSPASVISQLQEEEQLNNNYASIQEEQLNKFKDITYQFQTQQHFQDYGSLSPAPYFGRGDPAPIPHGRGHNTKERKAK</sequence>
<organism evidence="3 4">
    <name type="scientific">Solanum stoloniferum</name>
    <dbReference type="NCBI Taxonomy" id="62892"/>
    <lineage>
        <taxon>Eukaryota</taxon>
        <taxon>Viridiplantae</taxon>
        <taxon>Streptophyta</taxon>
        <taxon>Embryophyta</taxon>
        <taxon>Tracheophyta</taxon>
        <taxon>Spermatophyta</taxon>
        <taxon>Magnoliopsida</taxon>
        <taxon>eudicotyledons</taxon>
        <taxon>Gunneridae</taxon>
        <taxon>Pentapetalae</taxon>
        <taxon>asterids</taxon>
        <taxon>lamiids</taxon>
        <taxon>Solanales</taxon>
        <taxon>Solanaceae</taxon>
        <taxon>Solanoideae</taxon>
        <taxon>Solaneae</taxon>
        <taxon>Solanum</taxon>
    </lineage>
</organism>
<feature type="chain" id="PRO_5044888380" evidence="2">
    <location>
        <begin position="25"/>
        <end position="110"/>
    </location>
</feature>
<evidence type="ECO:0000256" key="1">
    <source>
        <dbReference type="SAM" id="MobiDB-lite"/>
    </source>
</evidence>
<protein>
    <submittedName>
        <fullName evidence="3">Uncharacterized protein</fullName>
    </submittedName>
</protein>
<comment type="caution">
    <text evidence="3">The sequence shown here is derived from an EMBL/GenBank/DDBJ whole genome shotgun (WGS) entry which is preliminary data.</text>
</comment>
<dbReference type="Proteomes" id="UP001627284">
    <property type="component" value="Unassembled WGS sequence"/>
</dbReference>
<keyword evidence="4" id="KW-1185">Reference proteome</keyword>
<evidence type="ECO:0000313" key="3">
    <source>
        <dbReference type="EMBL" id="KAL3340870.1"/>
    </source>
</evidence>
<accession>A0ABD2S9U8</accession>
<name>A0ABD2S9U8_9SOLN</name>
<evidence type="ECO:0000313" key="4">
    <source>
        <dbReference type="Proteomes" id="UP001627284"/>
    </source>
</evidence>
<reference evidence="3 4" key="1">
    <citation type="submission" date="2024-05" db="EMBL/GenBank/DDBJ databases">
        <title>De novo assembly of an allotetraploid wild potato.</title>
        <authorList>
            <person name="Hosaka A.J."/>
        </authorList>
    </citation>
    <scope>NUCLEOTIDE SEQUENCE [LARGE SCALE GENOMIC DNA]</scope>
    <source>
        <tissue evidence="3">Young leaves</tissue>
    </source>
</reference>